<comment type="similarity">
    <text evidence="3">Belongs to the enoyl-CoA hydratase/isomerase family.</text>
</comment>
<keyword evidence="10" id="KW-1185">Reference proteome</keyword>
<dbReference type="AlphaFoldDB" id="A0A7C8MFN2"/>
<dbReference type="FunFam" id="1.10.12.10:FF:000004">
    <property type="entry name" value="Delta3,5-delta2,4-dienoyl-CoA isomerase"/>
    <property type="match status" value="1"/>
</dbReference>
<dbReference type="GO" id="GO:0051750">
    <property type="term" value="F:delta(3,5)-delta(2,4)-dienoyl-CoA isomerase activity"/>
    <property type="evidence" value="ECO:0007669"/>
    <property type="project" value="TreeGrafter"/>
</dbReference>
<dbReference type="PANTHER" id="PTHR43149:SF1">
    <property type="entry name" value="DELTA(3,5)-DELTA(2,4)-DIENOYL-COA ISOMERASE, MITOCHONDRIAL"/>
    <property type="match status" value="1"/>
</dbReference>
<dbReference type="SUPFAM" id="SSF52096">
    <property type="entry name" value="ClpP/crotonase"/>
    <property type="match status" value="1"/>
</dbReference>
<dbReference type="InterPro" id="IPR001753">
    <property type="entry name" value="Enoyl-CoA_hydra/iso"/>
</dbReference>
<dbReference type="InParanoid" id="A0A7C8MFN2"/>
<dbReference type="PANTHER" id="PTHR43149">
    <property type="entry name" value="ENOYL-COA HYDRATASE"/>
    <property type="match status" value="1"/>
</dbReference>
<dbReference type="InterPro" id="IPR014748">
    <property type="entry name" value="Enoyl-CoA_hydra_C"/>
</dbReference>
<keyword evidence="5" id="KW-0007">Acetylation</keyword>
<dbReference type="GO" id="GO:0006635">
    <property type="term" value="P:fatty acid beta-oxidation"/>
    <property type="evidence" value="ECO:0007669"/>
    <property type="project" value="UniProtKB-UniPathway"/>
</dbReference>
<dbReference type="InterPro" id="IPR045002">
    <property type="entry name" value="Ech1-like"/>
</dbReference>
<organism evidence="9 10">
    <name type="scientific">Xylaria multiplex</name>
    <dbReference type="NCBI Taxonomy" id="323545"/>
    <lineage>
        <taxon>Eukaryota</taxon>
        <taxon>Fungi</taxon>
        <taxon>Dikarya</taxon>
        <taxon>Ascomycota</taxon>
        <taxon>Pezizomycotina</taxon>
        <taxon>Sordariomycetes</taxon>
        <taxon>Xylariomycetidae</taxon>
        <taxon>Xylariales</taxon>
        <taxon>Xylariaceae</taxon>
        <taxon>Xylaria</taxon>
    </lineage>
</organism>
<evidence type="ECO:0000256" key="2">
    <source>
        <dbReference type="ARBA" id="ARBA00005005"/>
    </source>
</evidence>
<keyword evidence="6" id="KW-0443">Lipid metabolism</keyword>
<comment type="subcellular location">
    <subcellularLocation>
        <location evidence="1">Peroxisome</location>
    </subcellularLocation>
</comment>
<dbReference type="OrthoDB" id="14970at2759"/>
<sequence length="302" mass="33158">MAASLDGYAGFKHFLISSPAEYVAHVQTNRPEKLNAFFEDMWLELGDIFRKLSHDPNVRAVIFSAVGERAFTAGLDVQAANQDGGVLSQDGVSDGSRFATRVRRHIYEFQDSVSAIEKCEKPVIVVLHGISIGLAIDLSCCADIRICSKDTKFSVKEVDIGLAADIGTLSRLPKVVGNHSWVKEVCLSARFFDADEAFAVGFVSRVLENKAKAIEAATEIATLIASKSPVAVQGTKDILNHSRDNSVAESLRYTAVWNSAMLQSKDVAAAMFSGIKKTKPRFEKLLVYIQRVRSWLDLKSEE</sequence>
<reference evidence="9 10" key="1">
    <citation type="submission" date="2019-12" db="EMBL/GenBank/DDBJ databases">
        <title>Draft genome sequence of the ascomycete Xylaria multiplex DSM 110363.</title>
        <authorList>
            <person name="Buettner E."/>
            <person name="Kellner H."/>
        </authorList>
    </citation>
    <scope>NUCLEOTIDE SEQUENCE [LARGE SCALE GENOMIC DNA]</scope>
    <source>
        <strain evidence="9 10">DSM 110363</strain>
    </source>
</reference>
<dbReference type="Proteomes" id="UP000481858">
    <property type="component" value="Unassembled WGS sequence"/>
</dbReference>
<proteinExistence type="inferred from homology"/>
<keyword evidence="4" id="KW-0276">Fatty acid metabolism</keyword>
<evidence type="ECO:0000256" key="3">
    <source>
        <dbReference type="ARBA" id="ARBA00005254"/>
    </source>
</evidence>
<dbReference type="Gene3D" id="3.90.226.10">
    <property type="entry name" value="2-enoyl-CoA Hydratase, Chain A, domain 1"/>
    <property type="match status" value="1"/>
</dbReference>
<protein>
    <recommendedName>
        <fullName evidence="11">Enoyl-CoA hydratase</fullName>
    </recommendedName>
</protein>
<dbReference type="FunFam" id="3.90.226.10:FF:000024">
    <property type="entry name" value="Delta3,5-delta2,4-dienoyl-CoA isomerase"/>
    <property type="match status" value="1"/>
</dbReference>
<evidence type="ECO:0000256" key="8">
    <source>
        <dbReference type="ARBA" id="ARBA00023235"/>
    </source>
</evidence>
<accession>A0A7C8MFN2</accession>
<comment type="caution">
    <text evidence="9">The sequence shown here is derived from an EMBL/GenBank/DDBJ whole genome shotgun (WGS) entry which is preliminary data.</text>
</comment>
<dbReference type="GO" id="GO:0005777">
    <property type="term" value="C:peroxisome"/>
    <property type="evidence" value="ECO:0007669"/>
    <property type="project" value="UniProtKB-SubCell"/>
</dbReference>
<dbReference type="InterPro" id="IPR029045">
    <property type="entry name" value="ClpP/crotonase-like_dom_sf"/>
</dbReference>
<comment type="pathway">
    <text evidence="2">Lipid metabolism; fatty acid beta-oxidation.</text>
</comment>
<evidence type="ECO:0000313" key="9">
    <source>
        <dbReference type="EMBL" id="KAF2963352.1"/>
    </source>
</evidence>
<dbReference type="EMBL" id="WUBL01000211">
    <property type="protein sequence ID" value="KAF2963352.1"/>
    <property type="molecule type" value="Genomic_DNA"/>
</dbReference>
<evidence type="ECO:0000256" key="6">
    <source>
        <dbReference type="ARBA" id="ARBA00023098"/>
    </source>
</evidence>
<gene>
    <name evidence="9" type="ORF">GQX73_g10214</name>
</gene>
<evidence type="ECO:0000256" key="1">
    <source>
        <dbReference type="ARBA" id="ARBA00004275"/>
    </source>
</evidence>
<evidence type="ECO:0008006" key="11">
    <source>
        <dbReference type="Google" id="ProtNLM"/>
    </source>
</evidence>
<evidence type="ECO:0000313" key="10">
    <source>
        <dbReference type="Proteomes" id="UP000481858"/>
    </source>
</evidence>
<dbReference type="CDD" id="cd06558">
    <property type="entry name" value="crotonase-like"/>
    <property type="match status" value="1"/>
</dbReference>
<keyword evidence="8" id="KW-0413">Isomerase</keyword>
<dbReference type="UniPathway" id="UPA00659"/>
<evidence type="ECO:0000256" key="4">
    <source>
        <dbReference type="ARBA" id="ARBA00022832"/>
    </source>
</evidence>
<evidence type="ECO:0000256" key="7">
    <source>
        <dbReference type="ARBA" id="ARBA00023140"/>
    </source>
</evidence>
<keyword evidence="7" id="KW-0576">Peroxisome</keyword>
<dbReference type="Pfam" id="PF00378">
    <property type="entry name" value="ECH_1"/>
    <property type="match status" value="1"/>
</dbReference>
<dbReference type="GO" id="GO:0005739">
    <property type="term" value="C:mitochondrion"/>
    <property type="evidence" value="ECO:0007669"/>
    <property type="project" value="TreeGrafter"/>
</dbReference>
<dbReference type="Gene3D" id="1.10.12.10">
    <property type="entry name" value="Lyase 2-enoyl-coa Hydratase, Chain A, domain 2"/>
    <property type="match status" value="1"/>
</dbReference>
<name>A0A7C8MFN2_9PEZI</name>
<evidence type="ECO:0000256" key="5">
    <source>
        <dbReference type="ARBA" id="ARBA00022990"/>
    </source>
</evidence>